<gene>
    <name evidence="1" type="ORF">BJY18_000349</name>
</gene>
<proteinExistence type="predicted"/>
<dbReference type="EMBL" id="JACHMG010000001">
    <property type="protein sequence ID" value="MBB4682864.1"/>
    <property type="molecule type" value="Genomic_DNA"/>
</dbReference>
<dbReference type="RefSeq" id="WP_184777052.1">
    <property type="nucleotide sequence ID" value="NZ_JACHMG010000001.1"/>
</dbReference>
<protein>
    <submittedName>
        <fullName evidence="1">Uncharacterized protein</fullName>
    </submittedName>
</protein>
<reference evidence="1 2" key="1">
    <citation type="submission" date="2020-08" db="EMBL/GenBank/DDBJ databases">
        <title>Sequencing the genomes of 1000 actinobacteria strains.</title>
        <authorList>
            <person name="Klenk H.-P."/>
        </authorList>
    </citation>
    <scope>NUCLEOTIDE SEQUENCE [LARGE SCALE GENOMIC DNA]</scope>
    <source>
        <strain evidence="1 2">DSM 45859</strain>
    </source>
</reference>
<evidence type="ECO:0000313" key="2">
    <source>
        <dbReference type="Proteomes" id="UP000581769"/>
    </source>
</evidence>
<keyword evidence="2" id="KW-1185">Reference proteome</keyword>
<name>A0A840IP72_9PSEU</name>
<organism evidence="1 2">
    <name type="scientific">Amycolatopsis jiangsuensis</name>
    <dbReference type="NCBI Taxonomy" id="1181879"/>
    <lineage>
        <taxon>Bacteria</taxon>
        <taxon>Bacillati</taxon>
        <taxon>Actinomycetota</taxon>
        <taxon>Actinomycetes</taxon>
        <taxon>Pseudonocardiales</taxon>
        <taxon>Pseudonocardiaceae</taxon>
        <taxon>Amycolatopsis</taxon>
    </lineage>
</organism>
<comment type="caution">
    <text evidence="1">The sequence shown here is derived from an EMBL/GenBank/DDBJ whole genome shotgun (WGS) entry which is preliminary data.</text>
</comment>
<sequence length="170" mass="18661">MTDVDLAVRLLRTTPTHENRPESQLREWAGKALAYGDELAGIEDDGEIRVVDREGGAGSRELLLAEHHRGTVTVYSDSLRRVEELARAKGWPVTREALRTAAVAHELAHHLLDVRELNRRLGHTALRFGPVRVRGHVAGAEEIAAHRFAHRRSGLAVSPLLITTALAGGN</sequence>
<dbReference type="Proteomes" id="UP000581769">
    <property type="component" value="Unassembled WGS sequence"/>
</dbReference>
<evidence type="ECO:0000313" key="1">
    <source>
        <dbReference type="EMBL" id="MBB4682864.1"/>
    </source>
</evidence>
<accession>A0A840IP72</accession>
<dbReference type="AlphaFoldDB" id="A0A840IP72"/>